<gene>
    <name evidence="1" type="ORF">SAMN06297358_0116</name>
</gene>
<dbReference type="Proteomes" id="UP000219281">
    <property type="component" value="Unassembled WGS sequence"/>
</dbReference>
<dbReference type="AlphaFoldDB" id="A0A285ZP00"/>
<proteinExistence type="predicted"/>
<dbReference type="EMBL" id="OCMT01000001">
    <property type="protein sequence ID" value="SOD11372.1"/>
    <property type="molecule type" value="Genomic_DNA"/>
</dbReference>
<keyword evidence="2" id="KW-1185">Reference proteome</keyword>
<evidence type="ECO:0000313" key="1">
    <source>
        <dbReference type="EMBL" id="SOD11372.1"/>
    </source>
</evidence>
<reference evidence="2" key="1">
    <citation type="submission" date="2017-09" db="EMBL/GenBank/DDBJ databases">
        <authorList>
            <person name="Varghese N."/>
            <person name="Submissions S."/>
        </authorList>
    </citation>
    <scope>NUCLEOTIDE SEQUENCE [LARGE SCALE GENOMIC DNA]</scope>
    <source>
        <strain evidence="2">CGMCC 1.12803</strain>
    </source>
</reference>
<evidence type="ECO:0000313" key="2">
    <source>
        <dbReference type="Proteomes" id="UP000219281"/>
    </source>
</evidence>
<name>A0A285ZP00_9SPHI</name>
<accession>A0A285ZP00</accession>
<sequence>MYINSTYLVELILKKIQSIKNQQDKFSTG</sequence>
<protein>
    <submittedName>
        <fullName evidence="1">Uncharacterized protein</fullName>
    </submittedName>
</protein>
<organism evidence="1 2">
    <name type="scientific">Pedobacter xixiisoli</name>
    <dbReference type="NCBI Taxonomy" id="1476464"/>
    <lineage>
        <taxon>Bacteria</taxon>
        <taxon>Pseudomonadati</taxon>
        <taxon>Bacteroidota</taxon>
        <taxon>Sphingobacteriia</taxon>
        <taxon>Sphingobacteriales</taxon>
        <taxon>Sphingobacteriaceae</taxon>
        <taxon>Pedobacter</taxon>
    </lineage>
</organism>